<protein>
    <submittedName>
        <fullName evidence="2">Uncharacterized protein</fullName>
    </submittedName>
</protein>
<reference evidence="2" key="1">
    <citation type="submission" date="2020-08" db="EMBL/GenBank/DDBJ databases">
        <title>Whole genome shotgun sequence of Polymorphospora rubra NBRC 101157.</title>
        <authorList>
            <person name="Komaki H."/>
            <person name="Tamura T."/>
        </authorList>
    </citation>
    <scope>NUCLEOTIDE SEQUENCE</scope>
    <source>
        <strain evidence="2">NBRC 101157</strain>
    </source>
</reference>
<keyword evidence="3" id="KW-1185">Reference proteome</keyword>
<dbReference type="AlphaFoldDB" id="A0A810MV16"/>
<proteinExistence type="predicted"/>
<evidence type="ECO:0000256" key="1">
    <source>
        <dbReference type="SAM" id="MobiDB-lite"/>
    </source>
</evidence>
<evidence type="ECO:0000313" key="3">
    <source>
        <dbReference type="Proteomes" id="UP000680866"/>
    </source>
</evidence>
<name>A0A810MV16_9ACTN</name>
<evidence type="ECO:0000313" key="2">
    <source>
        <dbReference type="EMBL" id="BCJ64380.1"/>
    </source>
</evidence>
<gene>
    <name evidence="2" type="ORF">Prubr_14010</name>
</gene>
<dbReference type="Proteomes" id="UP000680866">
    <property type="component" value="Chromosome"/>
</dbReference>
<organism evidence="2 3">
    <name type="scientific">Polymorphospora rubra</name>
    <dbReference type="NCBI Taxonomy" id="338584"/>
    <lineage>
        <taxon>Bacteria</taxon>
        <taxon>Bacillati</taxon>
        <taxon>Actinomycetota</taxon>
        <taxon>Actinomycetes</taxon>
        <taxon>Micromonosporales</taxon>
        <taxon>Micromonosporaceae</taxon>
        <taxon>Polymorphospora</taxon>
    </lineage>
</organism>
<dbReference type="KEGG" id="pry:Prubr_14010"/>
<feature type="region of interest" description="Disordered" evidence="1">
    <location>
        <begin position="1"/>
        <end position="39"/>
    </location>
</feature>
<feature type="region of interest" description="Disordered" evidence="1">
    <location>
        <begin position="80"/>
        <end position="99"/>
    </location>
</feature>
<accession>A0A810MV16</accession>
<sequence>MRTRSRANWPAAKTPATIPDRSSRSDGSAGLPPAKMGPSTTAVIASVSNAPVNGTILRRPDGADGRAGHAGPEVTDRLRVPVAGTAGPPPLRTTIARRI</sequence>
<dbReference type="EMBL" id="AP023359">
    <property type="protein sequence ID" value="BCJ64380.1"/>
    <property type="molecule type" value="Genomic_DNA"/>
</dbReference>